<comment type="caution">
    <text evidence="4">The sequence shown here is derived from an EMBL/GenBank/DDBJ whole genome shotgun (WGS) entry which is preliminary data.</text>
</comment>
<dbReference type="Proteomes" id="UP000192342">
    <property type="component" value="Unassembled WGS sequence"/>
</dbReference>
<dbReference type="Gene3D" id="1.10.101.10">
    <property type="entry name" value="PGBD-like superfamily/PGBD"/>
    <property type="match status" value="1"/>
</dbReference>
<gene>
    <name evidence="4" type="ORF">ATO7_11533</name>
</gene>
<organism evidence="4 5">
    <name type="scientific">Oceanococcus atlanticus</name>
    <dbReference type="NCBI Taxonomy" id="1317117"/>
    <lineage>
        <taxon>Bacteria</taxon>
        <taxon>Pseudomonadati</taxon>
        <taxon>Pseudomonadota</taxon>
        <taxon>Gammaproteobacteria</taxon>
        <taxon>Chromatiales</taxon>
        <taxon>Oceanococcaceae</taxon>
        <taxon>Oceanococcus</taxon>
    </lineage>
</organism>
<dbReference type="NCBIfam" id="TIGR02283">
    <property type="entry name" value="MltB_2"/>
    <property type="match status" value="1"/>
</dbReference>
<dbReference type="Gene3D" id="1.10.530.10">
    <property type="match status" value="1"/>
</dbReference>
<dbReference type="CDD" id="cd13399">
    <property type="entry name" value="Slt35-like"/>
    <property type="match status" value="1"/>
</dbReference>
<keyword evidence="1" id="KW-0732">Signal</keyword>
<evidence type="ECO:0000259" key="2">
    <source>
        <dbReference type="Pfam" id="PF01471"/>
    </source>
</evidence>
<protein>
    <submittedName>
        <fullName evidence="4">Lytic murein transglycosylase</fullName>
    </submittedName>
</protein>
<feature type="chain" id="PRO_5013163821" evidence="1">
    <location>
        <begin position="28"/>
        <end position="410"/>
    </location>
</feature>
<dbReference type="InterPro" id="IPR036366">
    <property type="entry name" value="PGBDSf"/>
</dbReference>
<evidence type="ECO:0000313" key="5">
    <source>
        <dbReference type="Proteomes" id="UP000192342"/>
    </source>
</evidence>
<dbReference type="RefSeq" id="WP_083561954.1">
    <property type="nucleotide sequence ID" value="NZ_AQQV01000003.1"/>
</dbReference>
<feature type="domain" description="Transglycosylase SLT" evidence="3">
    <location>
        <begin position="36"/>
        <end position="326"/>
    </location>
</feature>
<accession>A0A1Y1SBB9</accession>
<evidence type="ECO:0000259" key="3">
    <source>
        <dbReference type="Pfam" id="PF13406"/>
    </source>
</evidence>
<evidence type="ECO:0000256" key="1">
    <source>
        <dbReference type="SAM" id="SignalP"/>
    </source>
</evidence>
<dbReference type="SUPFAM" id="SSF47090">
    <property type="entry name" value="PGBD-like"/>
    <property type="match status" value="1"/>
</dbReference>
<dbReference type="Pfam" id="PF13406">
    <property type="entry name" value="SLT_2"/>
    <property type="match status" value="1"/>
</dbReference>
<dbReference type="GO" id="GO:0009253">
    <property type="term" value="P:peptidoglycan catabolic process"/>
    <property type="evidence" value="ECO:0007669"/>
    <property type="project" value="TreeGrafter"/>
</dbReference>
<keyword evidence="5" id="KW-1185">Reference proteome</keyword>
<dbReference type="PANTHER" id="PTHR30163">
    <property type="entry name" value="MEMBRANE-BOUND LYTIC MUREIN TRANSGLYCOSYLASE B"/>
    <property type="match status" value="1"/>
</dbReference>
<sequence>MTLYRPLRHALVLTLLPLAPVWSQSVADPISAPDMHACKARWQDMAREQGLNEVTRAQLIPQLEYLPRVLELDRRQPEFSSTFGNYLNRRVTDTRIEKGQALLAEHSELLDGLTRDYGVPQNILVAFWGLETNYGSYLGDTQTLNALATLGCDERRSRYFSAELMNALGLVETHKLDPQSMRGSWAGAMGHTQFMPSNYKRYGVDGDGDGRIDLWNSTTDALTSAANFLQQLGWQAGQRWGREVSLPRDFDYRLAGIKSPRPLSEWQRLGVRHAAGGTLPVADFDAALIVPAGHTGPAFLVYQNFRIIMRWNNSQAYALSVGLLADRINGAAPLVHPPQGELQRISRAQIKSLQERLNALGFDAGKPDGIAGSGTRAAIRAFQASRGMIADGYHSAEVFQALGVDLTVAR</sequence>
<reference evidence="4 5" key="1">
    <citation type="submission" date="2013-04" db="EMBL/GenBank/DDBJ databases">
        <title>Oceanococcus atlanticus 22II-S10r2 Genome Sequencing.</title>
        <authorList>
            <person name="Lai Q."/>
            <person name="Li G."/>
            <person name="Shao Z."/>
        </authorList>
    </citation>
    <scope>NUCLEOTIDE SEQUENCE [LARGE SCALE GENOMIC DNA]</scope>
    <source>
        <strain evidence="4 5">22II-S10r2</strain>
    </source>
</reference>
<dbReference type="PANTHER" id="PTHR30163:SF8">
    <property type="entry name" value="LYTIC MUREIN TRANSGLYCOSYLASE"/>
    <property type="match status" value="1"/>
</dbReference>
<feature type="domain" description="Peptidoglycan binding-like" evidence="2">
    <location>
        <begin position="347"/>
        <end position="402"/>
    </location>
</feature>
<name>A0A1Y1SBB9_9GAMM</name>
<dbReference type="EMBL" id="AQQV01000003">
    <property type="protein sequence ID" value="ORE85922.1"/>
    <property type="molecule type" value="Genomic_DNA"/>
</dbReference>
<dbReference type="InterPro" id="IPR031304">
    <property type="entry name" value="SLT_2"/>
</dbReference>
<proteinExistence type="predicted"/>
<dbReference type="GO" id="GO:0008933">
    <property type="term" value="F:peptidoglycan lytic transglycosylase activity"/>
    <property type="evidence" value="ECO:0007669"/>
    <property type="project" value="TreeGrafter"/>
</dbReference>
<dbReference type="InterPro" id="IPR002477">
    <property type="entry name" value="Peptidoglycan-bd-like"/>
</dbReference>
<dbReference type="InterPro" id="IPR036365">
    <property type="entry name" value="PGBD-like_sf"/>
</dbReference>
<dbReference type="InterPro" id="IPR011970">
    <property type="entry name" value="MltB_2"/>
</dbReference>
<dbReference type="InterPro" id="IPR023346">
    <property type="entry name" value="Lysozyme-like_dom_sf"/>
</dbReference>
<feature type="signal peptide" evidence="1">
    <location>
        <begin position="1"/>
        <end position="27"/>
    </location>
</feature>
<evidence type="ECO:0000313" key="4">
    <source>
        <dbReference type="EMBL" id="ORE85922.1"/>
    </source>
</evidence>
<dbReference type="FunFam" id="1.10.8.350:FF:000001">
    <property type="entry name" value="Lytic murein transglycosylase B"/>
    <property type="match status" value="1"/>
</dbReference>
<dbReference type="AlphaFoldDB" id="A0A1Y1SBB9"/>
<dbReference type="Pfam" id="PF01471">
    <property type="entry name" value="PG_binding_1"/>
    <property type="match status" value="1"/>
</dbReference>
<dbReference type="SUPFAM" id="SSF53955">
    <property type="entry name" value="Lysozyme-like"/>
    <property type="match status" value="1"/>
</dbReference>
<dbReference type="Gene3D" id="1.10.8.350">
    <property type="entry name" value="Bacterial muramidase"/>
    <property type="match status" value="1"/>
</dbReference>
<dbReference type="InterPro" id="IPR043426">
    <property type="entry name" value="MltB-like"/>
</dbReference>
<dbReference type="STRING" id="1317117.ATO7_11533"/>
<dbReference type="OrthoDB" id="9772911at2"/>